<dbReference type="EMBL" id="CP009110">
    <property type="protein sequence ID" value="AIJ26452.1"/>
    <property type="molecule type" value="Genomic_DNA"/>
</dbReference>
<name>A0A076N0M0_AMYME</name>
<evidence type="ECO:0000313" key="3">
    <source>
        <dbReference type="Proteomes" id="UP000062973"/>
    </source>
</evidence>
<dbReference type="PATRIC" id="fig|1068978.7.peg.6769"/>
<accession>A0A076N0M0</accession>
<proteinExistence type="predicted"/>
<dbReference type="STRING" id="1068978.AMETH_6301"/>
<organism evidence="1 3">
    <name type="scientific">Amycolatopsis methanolica 239</name>
    <dbReference type="NCBI Taxonomy" id="1068978"/>
    <lineage>
        <taxon>Bacteria</taxon>
        <taxon>Bacillati</taxon>
        <taxon>Actinomycetota</taxon>
        <taxon>Actinomycetes</taxon>
        <taxon>Pseudonocardiales</taxon>
        <taxon>Pseudonocardiaceae</taxon>
        <taxon>Amycolatopsis</taxon>
        <taxon>Amycolatopsis methanolica group</taxon>
    </lineage>
</organism>
<dbReference type="EMBL" id="CP009110">
    <property type="protein sequence ID" value="AIJ26393.1"/>
    <property type="molecule type" value="Genomic_DNA"/>
</dbReference>
<keyword evidence="3" id="KW-1185">Reference proteome</keyword>
<evidence type="ECO:0000313" key="2">
    <source>
        <dbReference type="EMBL" id="AIJ26452.1"/>
    </source>
</evidence>
<dbReference type="AlphaFoldDB" id="A0A076N0M0"/>
<dbReference type="KEGG" id="amq:AMETH_6301"/>
<dbReference type="Proteomes" id="UP000062973">
    <property type="component" value="Chromosome"/>
</dbReference>
<sequence>MTTALHRLAIEPGESRAQFIDRVIARAPRPDGATLDRLRLLLPPIRRGMTERKSAA</sequence>
<protein>
    <submittedName>
        <fullName evidence="1">Uncharacterized protein</fullName>
    </submittedName>
</protein>
<evidence type="ECO:0000313" key="1">
    <source>
        <dbReference type="EMBL" id="AIJ26393.1"/>
    </source>
</evidence>
<dbReference type="HOGENOM" id="CLU_3003881_0_0_11"/>
<gene>
    <name evidence="1" type="ORF">AMETH_6301</name>
    <name evidence="2" type="ORF">AMETH_6360</name>
</gene>
<reference evidence="1 3" key="1">
    <citation type="submission" date="2014-07" db="EMBL/GenBank/DDBJ databases">
        <title>Whole Genome Sequence of the Amycolatopsis methanolica 239.</title>
        <authorList>
            <person name="Tang B."/>
        </authorList>
    </citation>
    <scope>NUCLEOTIDE SEQUENCE [LARGE SCALE GENOMIC DNA]</scope>
    <source>
        <strain evidence="1 3">239</strain>
    </source>
</reference>
<dbReference type="KEGG" id="amq:AMETH_6360"/>
<dbReference type="RefSeq" id="WP_017985227.1">
    <property type="nucleotide sequence ID" value="NZ_AQUL01000001.1"/>
</dbReference>